<gene>
    <name evidence="1" type="primary">AVEN_66926_1</name>
    <name evidence="1" type="ORF">TNCT_460331</name>
</gene>
<comment type="caution">
    <text evidence="1">The sequence shown here is derived from an EMBL/GenBank/DDBJ whole genome shotgun (WGS) entry which is preliminary data.</text>
</comment>
<protein>
    <submittedName>
        <fullName evidence="1">Uncharacterized protein</fullName>
    </submittedName>
</protein>
<evidence type="ECO:0000313" key="2">
    <source>
        <dbReference type="Proteomes" id="UP000887116"/>
    </source>
</evidence>
<organism evidence="1 2">
    <name type="scientific">Trichonephila clavata</name>
    <name type="common">Joro spider</name>
    <name type="synonym">Nephila clavata</name>
    <dbReference type="NCBI Taxonomy" id="2740835"/>
    <lineage>
        <taxon>Eukaryota</taxon>
        <taxon>Metazoa</taxon>
        <taxon>Ecdysozoa</taxon>
        <taxon>Arthropoda</taxon>
        <taxon>Chelicerata</taxon>
        <taxon>Arachnida</taxon>
        <taxon>Araneae</taxon>
        <taxon>Araneomorphae</taxon>
        <taxon>Entelegynae</taxon>
        <taxon>Araneoidea</taxon>
        <taxon>Nephilidae</taxon>
        <taxon>Trichonephila</taxon>
    </lineage>
</organism>
<keyword evidence="2" id="KW-1185">Reference proteome</keyword>
<sequence length="265" mass="30841">MKSPKTKERCTNDICNADEASIFHSVTPQQTFKFKGEKYVGDKLSKNRLAALVCSNMSGTDKKKLSVIGKSLKVFYRLLGPSQSGKTSLVRKMIKNKVYDADIKNVKWCYNYSSPWFLEEPGIDFVEGLPENYENVDLIVIDDLMHRLNEQISELFTVVSHHRNISVILLLQNLFPKFKLMRDISLNSHYIILFKNSRDMSQINCFARQLYPRNSQFFTDAYIKATTHAYGYLVVDLHPTTHEEHRLRESLFPDVHGIHWIYRPK</sequence>
<dbReference type="EMBL" id="BMAO01030872">
    <property type="protein sequence ID" value="GFQ70912.1"/>
    <property type="molecule type" value="Genomic_DNA"/>
</dbReference>
<reference evidence="1" key="1">
    <citation type="submission" date="2020-07" db="EMBL/GenBank/DDBJ databases">
        <title>Multicomponent nature underlies the extraordinary mechanical properties of spider dragline silk.</title>
        <authorList>
            <person name="Kono N."/>
            <person name="Nakamura H."/>
            <person name="Mori M."/>
            <person name="Yoshida Y."/>
            <person name="Ohtoshi R."/>
            <person name="Malay A.D."/>
            <person name="Moran D.A.P."/>
            <person name="Tomita M."/>
            <person name="Numata K."/>
            <person name="Arakawa K."/>
        </authorList>
    </citation>
    <scope>NUCLEOTIDE SEQUENCE</scope>
</reference>
<dbReference type="SUPFAM" id="SSF52540">
    <property type="entry name" value="P-loop containing nucleoside triphosphate hydrolases"/>
    <property type="match status" value="1"/>
</dbReference>
<dbReference type="AlphaFoldDB" id="A0A8X6F5I9"/>
<accession>A0A8X6F5I9</accession>
<dbReference type="Gene3D" id="3.40.50.300">
    <property type="entry name" value="P-loop containing nucleotide triphosphate hydrolases"/>
    <property type="match status" value="1"/>
</dbReference>
<dbReference type="InterPro" id="IPR027417">
    <property type="entry name" value="P-loop_NTPase"/>
</dbReference>
<dbReference type="OrthoDB" id="6512965at2759"/>
<name>A0A8X6F5I9_TRICU</name>
<evidence type="ECO:0000313" key="1">
    <source>
        <dbReference type="EMBL" id="GFQ70912.1"/>
    </source>
</evidence>
<proteinExistence type="predicted"/>
<dbReference type="Proteomes" id="UP000887116">
    <property type="component" value="Unassembled WGS sequence"/>
</dbReference>